<keyword evidence="5 13" id="KW-0436">Ligase</keyword>
<keyword evidence="7 12" id="KW-0547">Nucleotide-binding</keyword>
<gene>
    <name evidence="16" type="ORF">BC670_1687</name>
</gene>
<dbReference type="InterPro" id="IPR005481">
    <property type="entry name" value="BC-like_N"/>
</dbReference>
<comment type="caution">
    <text evidence="16">The sequence shown here is derived from an EMBL/GenBank/DDBJ whole genome shotgun (WGS) entry which is preliminary data.</text>
</comment>
<keyword evidence="10 13" id="KW-0092">Biotin</keyword>
<accession>A0A543G409</accession>
<comment type="function">
    <text evidence="1 13">This protein is a component of the acetyl coenzyme A carboxylase complex; first, biotin carboxylase catalyzes the carboxylation of the carrier protein and then the transcarboxylase transfers the carboxyl group to form malonyl-CoA.</text>
</comment>
<proteinExistence type="predicted"/>
<dbReference type="GO" id="GO:0004075">
    <property type="term" value="F:biotin carboxylase activity"/>
    <property type="evidence" value="ECO:0007669"/>
    <property type="project" value="UniProtKB-EC"/>
</dbReference>
<dbReference type="GO" id="GO:0046872">
    <property type="term" value="F:metal ion binding"/>
    <property type="evidence" value="ECO:0007669"/>
    <property type="project" value="UniProtKB-KW"/>
</dbReference>
<name>A0A543G409_9FLAO</name>
<evidence type="ECO:0000313" key="17">
    <source>
        <dbReference type="Proteomes" id="UP000320773"/>
    </source>
</evidence>
<dbReference type="PANTHER" id="PTHR48095:SF2">
    <property type="entry name" value="BIOTIN CARBOXYLASE, CHLOROPLASTIC"/>
    <property type="match status" value="1"/>
</dbReference>
<dbReference type="SUPFAM" id="SSF51246">
    <property type="entry name" value="Rudiment single hybrid motif"/>
    <property type="match status" value="1"/>
</dbReference>
<feature type="domain" description="Biotin carboxylation" evidence="15">
    <location>
        <begin position="10"/>
        <end position="453"/>
    </location>
</feature>
<evidence type="ECO:0000256" key="3">
    <source>
        <dbReference type="ARBA" id="ARBA00011750"/>
    </source>
</evidence>
<dbReference type="PROSITE" id="PS00867">
    <property type="entry name" value="CPSASE_2"/>
    <property type="match status" value="1"/>
</dbReference>
<dbReference type="InterPro" id="IPR016185">
    <property type="entry name" value="PreATP-grasp_dom_sf"/>
</dbReference>
<comment type="subunit">
    <text evidence="3 13">Acetyl-CoA carboxylase is a heterohexamer of biotin carboxyl carrier protein, biotin carboxylase and the two subunits of carboxyl transferase in a 2:2 complex.</text>
</comment>
<protein>
    <recommendedName>
        <fullName evidence="4 13">Biotin carboxylase</fullName>
        <ecNumber evidence="4 13">6.3.4.14</ecNumber>
    </recommendedName>
    <alternativeName>
        <fullName evidence="13">Acetyl-coenzyme A carboxylase biotin carboxylase subunit A</fullName>
    </alternativeName>
</protein>
<evidence type="ECO:0000256" key="8">
    <source>
        <dbReference type="ARBA" id="ARBA00022840"/>
    </source>
</evidence>
<dbReference type="AlphaFoldDB" id="A0A543G409"/>
<dbReference type="EC" id="6.3.4.14" evidence="4 13"/>
<dbReference type="FunFam" id="3.40.50.20:FF:000010">
    <property type="entry name" value="Propionyl-CoA carboxylase subunit alpha"/>
    <property type="match status" value="1"/>
</dbReference>
<keyword evidence="13" id="KW-0275">Fatty acid biosynthesis</keyword>
<dbReference type="Pfam" id="PF00289">
    <property type="entry name" value="Biotin_carb_N"/>
    <property type="match status" value="1"/>
</dbReference>
<dbReference type="PROSITE" id="PS00866">
    <property type="entry name" value="CPSASE_1"/>
    <property type="match status" value="1"/>
</dbReference>
<dbReference type="InterPro" id="IPR011054">
    <property type="entry name" value="Rudment_hybrid_motif"/>
</dbReference>
<dbReference type="SMART" id="SM00878">
    <property type="entry name" value="Biotin_carb_C"/>
    <property type="match status" value="1"/>
</dbReference>
<dbReference type="InterPro" id="IPR005482">
    <property type="entry name" value="Biotin_COase_C"/>
</dbReference>
<evidence type="ECO:0000256" key="7">
    <source>
        <dbReference type="ARBA" id="ARBA00022741"/>
    </source>
</evidence>
<keyword evidence="13" id="KW-0444">Lipid biosynthesis</keyword>
<dbReference type="EMBL" id="VFPJ01000001">
    <property type="protein sequence ID" value="TQM40777.1"/>
    <property type="molecule type" value="Genomic_DNA"/>
</dbReference>
<dbReference type="PROSITE" id="PS50979">
    <property type="entry name" value="BC"/>
    <property type="match status" value="1"/>
</dbReference>
<evidence type="ECO:0000256" key="6">
    <source>
        <dbReference type="ARBA" id="ARBA00022723"/>
    </source>
</evidence>
<dbReference type="Gene3D" id="3.30.470.20">
    <property type="entry name" value="ATP-grasp fold, B domain"/>
    <property type="match status" value="1"/>
</dbReference>
<dbReference type="InterPro" id="IPR011761">
    <property type="entry name" value="ATP-grasp"/>
</dbReference>
<evidence type="ECO:0000313" key="16">
    <source>
        <dbReference type="EMBL" id="TQM40777.1"/>
    </source>
</evidence>
<dbReference type="PROSITE" id="PS50975">
    <property type="entry name" value="ATP_GRASP"/>
    <property type="match status" value="1"/>
</dbReference>
<organism evidence="16 17">
    <name type="scientific">Flavobacterium branchiophilum</name>
    <dbReference type="NCBI Taxonomy" id="55197"/>
    <lineage>
        <taxon>Bacteria</taxon>
        <taxon>Pseudomonadati</taxon>
        <taxon>Bacteroidota</taxon>
        <taxon>Flavobacteriia</taxon>
        <taxon>Flavobacteriales</taxon>
        <taxon>Flavobacteriaceae</taxon>
        <taxon>Flavobacterium</taxon>
    </lineage>
</organism>
<dbReference type="InterPro" id="IPR051602">
    <property type="entry name" value="ACC_Biotin_Carboxylase"/>
</dbReference>
<sequence length="457" mass="50844">MLITHNLKTMFKKILIANRGEIALRVIRTCREMGIKTVAVYSTADAESLHVKFADEAVCIGPPPSNLSYLKMSNIIAAAEITNADAIHPGYGFLSENAKFSKICQEHGIKFIGASPEMIDRMGDKASAKATMIEAGVPCVPGSVGILESYEQAEQLASEFGYPVMLKATAGGGGKGMRAVWKQEDLLKAWEGARQESAAAFGNDGMYLEKLIEEPRHIEIQIVGDAYGKACHLSERDCSVQRRHQKLTEETPSPFMTDELRNKMGEAAVKAAEYIKYEGAGTVEFLVDKHRNFYFMEMNTRIQVEHPITEQVIDYDLIREQIMVAAGIPISGKNYFPILHSIECRINAEDPYNDFRPSPGKITVLHSPGGHGVRLDTHVYAGYSIPPNYDSMIAKLITTAQTREEAIAKMKRALDEFVIEGVKTTIPFHRQLMENEQYVAGNYTTAFMESFKMNDPE</sequence>
<evidence type="ECO:0000256" key="1">
    <source>
        <dbReference type="ARBA" id="ARBA00003761"/>
    </source>
</evidence>
<dbReference type="GO" id="GO:0006633">
    <property type="term" value="P:fatty acid biosynthetic process"/>
    <property type="evidence" value="ECO:0007669"/>
    <property type="project" value="UniProtKB-KW"/>
</dbReference>
<dbReference type="NCBIfam" id="NF006367">
    <property type="entry name" value="PRK08591.1"/>
    <property type="match status" value="1"/>
</dbReference>
<keyword evidence="6" id="KW-0479">Metal-binding</keyword>
<dbReference type="InterPro" id="IPR004549">
    <property type="entry name" value="Acetyl_CoA_COase_biotin_COase"/>
</dbReference>
<keyword evidence="8 12" id="KW-0067">ATP-binding</keyword>
<comment type="pathway">
    <text evidence="2 13">Lipid metabolism; malonyl-CoA biosynthesis; malonyl-CoA from acetyl-CoA: step 1/1.</text>
</comment>
<dbReference type="Pfam" id="PF02786">
    <property type="entry name" value="CPSase_L_D2"/>
    <property type="match status" value="1"/>
</dbReference>
<comment type="catalytic activity">
    <reaction evidence="11 13">
        <text>N(6)-biotinyl-L-lysyl-[protein] + hydrogencarbonate + ATP = N(6)-carboxybiotinyl-L-lysyl-[protein] + ADP + phosphate + H(+)</text>
        <dbReference type="Rhea" id="RHEA:13501"/>
        <dbReference type="Rhea" id="RHEA-COMP:10505"/>
        <dbReference type="Rhea" id="RHEA-COMP:10506"/>
        <dbReference type="ChEBI" id="CHEBI:15378"/>
        <dbReference type="ChEBI" id="CHEBI:17544"/>
        <dbReference type="ChEBI" id="CHEBI:30616"/>
        <dbReference type="ChEBI" id="CHEBI:43474"/>
        <dbReference type="ChEBI" id="CHEBI:83144"/>
        <dbReference type="ChEBI" id="CHEBI:83145"/>
        <dbReference type="ChEBI" id="CHEBI:456216"/>
        <dbReference type="EC" id="6.3.4.14"/>
    </reaction>
</comment>
<evidence type="ECO:0000256" key="13">
    <source>
        <dbReference type="RuleBase" id="RU365063"/>
    </source>
</evidence>
<dbReference type="PANTHER" id="PTHR48095">
    <property type="entry name" value="PYRUVATE CARBOXYLASE SUBUNIT A"/>
    <property type="match status" value="1"/>
</dbReference>
<evidence type="ECO:0000256" key="4">
    <source>
        <dbReference type="ARBA" id="ARBA00013263"/>
    </source>
</evidence>
<dbReference type="Proteomes" id="UP000320773">
    <property type="component" value="Unassembled WGS sequence"/>
</dbReference>
<dbReference type="NCBIfam" id="TIGR00514">
    <property type="entry name" value="accC"/>
    <property type="match status" value="1"/>
</dbReference>
<dbReference type="InterPro" id="IPR005479">
    <property type="entry name" value="CPAse_ATP-bd"/>
</dbReference>
<dbReference type="FunFam" id="3.30.1490.20:FF:000018">
    <property type="entry name" value="Biotin carboxylase"/>
    <property type="match status" value="1"/>
</dbReference>
<evidence type="ECO:0000256" key="12">
    <source>
        <dbReference type="PROSITE-ProRule" id="PRU00409"/>
    </source>
</evidence>
<evidence type="ECO:0000259" key="14">
    <source>
        <dbReference type="PROSITE" id="PS50975"/>
    </source>
</evidence>
<feature type="domain" description="ATP-grasp" evidence="14">
    <location>
        <begin position="129"/>
        <end position="326"/>
    </location>
</feature>
<keyword evidence="9" id="KW-0460">Magnesium</keyword>
<evidence type="ECO:0000256" key="2">
    <source>
        <dbReference type="ARBA" id="ARBA00004956"/>
    </source>
</evidence>
<dbReference type="UniPathway" id="UPA00655">
    <property type="reaction ID" value="UER00711"/>
</dbReference>
<evidence type="ECO:0000256" key="10">
    <source>
        <dbReference type="ARBA" id="ARBA00023267"/>
    </source>
</evidence>
<dbReference type="SUPFAM" id="SSF52440">
    <property type="entry name" value="PreATP-grasp domain"/>
    <property type="match status" value="1"/>
</dbReference>
<evidence type="ECO:0000256" key="11">
    <source>
        <dbReference type="ARBA" id="ARBA00048600"/>
    </source>
</evidence>
<keyword evidence="13" id="KW-0276">Fatty acid metabolism</keyword>
<dbReference type="GO" id="GO:2001295">
    <property type="term" value="P:malonyl-CoA biosynthetic process"/>
    <property type="evidence" value="ECO:0007669"/>
    <property type="project" value="UniProtKB-UniPathway"/>
</dbReference>
<dbReference type="GO" id="GO:0005524">
    <property type="term" value="F:ATP binding"/>
    <property type="evidence" value="ECO:0007669"/>
    <property type="project" value="UniProtKB-UniRule"/>
</dbReference>
<dbReference type="InterPro" id="IPR011764">
    <property type="entry name" value="Biotin_carboxylation_dom"/>
</dbReference>
<dbReference type="SUPFAM" id="SSF56059">
    <property type="entry name" value="Glutathione synthetase ATP-binding domain-like"/>
    <property type="match status" value="1"/>
</dbReference>
<evidence type="ECO:0000256" key="5">
    <source>
        <dbReference type="ARBA" id="ARBA00022598"/>
    </source>
</evidence>
<evidence type="ECO:0000259" key="15">
    <source>
        <dbReference type="PROSITE" id="PS50979"/>
    </source>
</evidence>
<evidence type="ECO:0000256" key="9">
    <source>
        <dbReference type="ARBA" id="ARBA00022842"/>
    </source>
</evidence>
<dbReference type="Pfam" id="PF02785">
    <property type="entry name" value="Biotin_carb_C"/>
    <property type="match status" value="1"/>
</dbReference>
<reference evidence="16 17" key="1">
    <citation type="submission" date="2019-06" db="EMBL/GenBank/DDBJ databases">
        <title>Genomic Encyclopedia of Archaeal and Bacterial Type Strains, Phase II (KMG-II): from individual species to whole genera.</title>
        <authorList>
            <person name="Goeker M."/>
        </authorList>
    </citation>
    <scope>NUCLEOTIDE SEQUENCE [LARGE SCALE GENOMIC DNA]</scope>
    <source>
        <strain evidence="16 17">DSM 24789</strain>
    </source>
</reference>
<keyword evidence="13" id="KW-0443">Lipid metabolism</keyword>